<reference evidence="1" key="1">
    <citation type="journal article" date="2014" name="Int. J. Syst. Evol. Microbiol.">
        <title>Complete genome sequence of Corynebacterium casei LMG S-19264T (=DSM 44701T), isolated from a smear-ripened cheese.</title>
        <authorList>
            <consortium name="US DOE Joint Genome Institute (JGI-PGF)"/>
            <person name="Walter F."/>
            <person name="Albersmeier A."/>
            <person name="Kalinowski J."/>
            <person name="Ruckert C."/>
        </authorList>
    </citation>
    <scope>NUCLEOTIDE SEQUENCE</scope>
    <source>
        <strain evidence="1">JCM 4784</strain>
    </source>
</reference>
<dbReference type="Proteomes" id="UP000608024">
    <property type="component" value="Unassembled WGS sequence"/>
</dbReference>
<evidence type="ECO:0000313" key="2">
    <source>
        <dbReference type="Proteomes" id="UP000608024"/>
    </source>
</evidence>
<proteinExistence type="predicted"/>
<dbReference type="SUPFAM" id="SSF55486">
    <property type="entry name" value="Metalloproteases ('zincins'), catalytic domain"/>
    <property type="match status" value="1"/>
</dbReference>
<gene>
    <name evidence="1" type="ORF">GCM10018785_19500</name>
</gene>
<organism evidence="1 2">
    <name type="scientific">Streptomyces longispororuber</name>
    <dbReference type="NCBI Taxonomy" id="68230"/>
    <lineage>
        <taxon>Bacteria</taxon>
        <taxon>Bacillati</taxon>
        <taxon>Actinomycetota</taxon>
        <taxon>Actinomycetes</taxon>
        <taxon>Kitasatosporales</taxon>
        <taxon>Streptomycetaceae</taxon>
        <taxon>Streptomyces</taxon>
    </lineage>
</organism>
<evidence type="ECO:0000313" key="1">
    <source>
        <dbReference type="EMBL" id="GHE49966.1"/>
    </source>
</evidence>
<comment type="caution">
    <text evidence="1">The sequence shown here is derived from an EMBL/GenBank/DDBJ whole genome shotgun (WGS) entry which is preliminary data.</text>
</comment>
<dbReference type="EMBL" id="BNBT01000019">
    <property type="protein sequence ID" value="GHE49966.1"/>
    <property type="molecule type" value="Genomic_DNA"/>
</dbReference>
<reference evidence="1" key="2">
    <citation type="submission" date="2020-09" db="EMBL/GenBank/DDBJ databases">
        <authorList>
            <person name="Sun Q."/>
            <person name="Ohkuma M."/>
        </authorList>
    </citation>
    <scope>NUCLEOTIDE SEQUENCE</scope>
    <source>
        <strain evidence="1">JCM 4784</strain>
    </source>
</reference>
<protein>
    <submittedName>
        <fullName evidence="1">Uncharacterized protein</fullName>
    </submittedName>
</protein>
<dbReference type="RefSeq" id="WP_190135455.1">
    <property type="nucleotide sequence ID" value="NZ_BNBT01000019.1"/>
</dbReference>
<name>A0A918ZHG2_9ACTN</name>
<sequence>MTLMRLTLNTLYLFEEEESGSTRLGLYVKVLDNSGTQVAEFRWNRRNGEVEDNFQYPLDGDQEFPSVLVFDIGGEPGGIGRITVKAYTDNDERWPDEGHHENFLGAAEVVFDTREPSQLGQVLLGPTTTDNGNTGYAVTGLLETVPQHRFRHVRLVFKDVVVFDDENSDFTHMGLYVRAFAPEQGGAGAIDQELLRWNNNGDRVFDEALFPLAGGTPSPVTTLAVGGPTRIWVEAYTHDDESWPSGGAYENHLGRAMITIDPGDPDTLGRHVIGPTQTDQTHNGFLVTMSSELLPPDATPNLEITGVEVTQATQHFTPPTGGPQHALAAGKATLVRVYLDSGIDPREGGGTVDGVTGTLNLNGGSFTARSLHPITARPVAQVNRTQIQHTLNFLIPADRVTAGTAKIMVQAEVAGTTSNPMEVTADFRATRPVTVWMVRVSTPTVPAVSAARYRAVSDTLPLLYPIADTGGIVYHTVPGLEEIHTTRDLTDEDGQGDFLDDLEDIQEDHGNDDELIYAMVARAVPMGDIGGKARYDDHVSFGHDHNIIFAHEIGHLLGLRHAPCGGPENVDEDYTPPDGRTGEVGVEPLNPGNVHPATVGDFMSYCNAAPQWIGGYHWLRLLNTLSTRGDRAGEAALDHPVPSTVPAVPAVPAVLTSTSRPFPGEYVRLRGRVTRSGTVRWAPGLRTSRKPSPPRTVPGPAYTVSVEDAAGQVLADAPTAVVFDSAEQQEALFGARLPYTPRAHRVVLRRDGTELGAMIVPTGPPQFALHAPLSSPEIDTAGVLHLRWQRLDIGEPEPRPAYTYYVRITNADGTFATRPGVNLTATAFDLDLRAMPGHRRCVAQVIATNGYHTSYVQTPVFALPPRPPQVLAGDGEGPLLHAQGTSPQHGPITGDDVEWLVDGRAAATGGAFDVRHAGSGAHAIAVRVTDPDGLHTTSPLGTYDGTVGRRLPVPPGQ</sequence>
<accession>A0A918ZHG2</accession>
<dbReference type="AlphaFoldDB" id="A0A918ZHG2"/>
<keyword evidence="2" id="KW-1185">Reference proteome</keyword>